<name>A0A1N6GLJ6_9MICO</name>
<dbReference type="AlphaFoldDB" id="A0A1N6GLJ6"/>
<protein>
    <submittedName>
        <fullName evidence="1">Uncharacterized protein</fullName>
    </submittedName>
</protein>
<evidence type="ECO:0000313" key="2">
    <source>
        <dbReference type="Proteomes" id="UP000184699"/>
    </source>
</evidence>
<sequence>MTTVLAYSTSTPLLTTTGRPAGLEHWPRHTSATVDDIVVSGVSMLRLVELCGTPCVHTATAEATGESGPERSIDISVVVVRVTNVRGRGAERVVEVDGRLDGCDACWVELRMIGRTSTAPAIAVGLSTPSEPGTGNQVSLPEDIAAGDLIAAPCGHVSALRDIRRG</sequence>
<accession>A0A1N6GLJ6</accession>
<keyword evidence="2" id="KW-1185">Reference proteome</keyword>
<reference evidence="2" key="1">
    <citation type="submission" date="2016-11" db="EMBL/GenBank/DDBJ databases">
        <authorList>
            <person name="Varghese N."/>
            <person name="Submissions S."/>
        </authorList>
    </citation>
    <scope>NUCLEOTIDE SEQUENCE [LARGE SCALE GENOMIC DNA]</scope>
    <source>
        <strain evidence="2">DSM 8595</strain>
    </source>
</reference>
<evidence type="ECO:0000313" key="1">
    <source>
        <dbReference type="EMBL" id="SIO08405.1"/>
    </source>
</evidence>
<gene>
    <name evidence="1" type="ORF">SAMN05443544_2686</name>
</gene>
<dbReference type="Proteomes" id="UP000184699">
    <property type="component" value="Unassembled WGS sequence"/>
</dbReference>
<organism evidence="1 2">
    <name type="scientific">Agromyces cerinus subsp. cerinus</name>
    <dbReference type="NCBI Taxonomy" id="232089"/>
    <lineage>
        <taxon>Bacteria</taxon>
        <taxon>Bacillati</taxon>
        <taxon>Actinomycetota</taxon>
        <taxon>Actinomycetes</taxon>
        <taxon>Micrococcales</taxon>
        <taxon>Microbacteriaceae</taxon>
        <taxon>Agromyces</taxon>
    </lineage>
</organism>
<dbReference type="EMBL" id="FSRJ01000003">
    <property type="protein sequence ID" value="SIO08405.1"/>
    <property type="molecule type" value="Genomic_DNA"/>
</dbReference>
<dbReference type="RefSeq" id="WP_074260796.1">
    <property type="nucleotide sequence ID" value="NZ_FSRJ01000003.1"/>
</dbReference>
<proteinExistence type="predicted"/>
<dbReference type="OrthoDB" id="4578191at2"/>